<dbReference type="Proteomes" id="UP000799754">
    <property type="component" value="Unassembled WGS sequence"/>
</dbReference>
<comment type="caution">
    <text evidence="1">The sequence shown here is derived from an EMBL/GenBank/DDBJ whole genome shotgun (WGS) entry which is preliminary data.</text>
</comment>
<organism evidence="1 2">
    <name type="scientific">Macroventuria anomochaeta</name>
    <dbReference type="NCBI Taxonomy" id="301207"/>
    <lineage>
        <taxon>Eukaryota</taxon>
        <taxon>Fungi</taxon>
        <taxon>Dikarya</taxon>
        <taxon>Ascomycota</taxon>
        <taxon>Pezizomycotina</taxon>
        <taxon>Dothideomycetes</taxon>
        <taxon>Pleosporomycetidae</taxon>
        <taxon>Pleosporales</taxon>
        <taxon>Pleosporineae</taxon>
        <taxon>Didymellaceae</taxon>
        <taxon>Macroventuria</taxon>
    </lineage>
</organism>
<evidence type="ECO:0000313" key="1">
    <source>
        <dbReference type="EMBL" id="KAF2631965.1"/>
    </source>
</evidence>
<name>A0ACB6SCE0_9PLEO</name>
<evidence type="ECO:0000313" key="2">
    <source>
        <dbReference type="Proteomes" id="UP000799754"/>
    </source>
</evidence>
<dbReference type="EMBL" id="MU006703">
    <property type="protein sequence ID" value="KAF2631965.1"/>
    <property type="molecule type" value="Genomic_DNA"/>
</dbReference>
<protein>
    <submittedName>
        <fullName evidence="1">Uncharacterized protein</fullName>
    </submittedName>
</protein>
<reference evidence="1" key="1">
    <citation type="journal article" date="2020" name="Stud. Mycol.">
        <title>101 Dothideomycetes genomes: a test case for predicting lifestyles and emergence of pathogens.</title>
        <authorList>
            <person name="Haridas S."/>
            <person name="Albert R."/>
            <person name="Binder M."/>
            <person name="Bloem J."/>
            <person name="Labutti K."/>
            <person name="Salamov A."/>
            <person name="Andreopoulos B."/>
            <person name="Baker S."/>
            <person name="Barry K."/>
            <person name="Bills G."/>
            <person name="Bluhm B."/>
            <person name="Cannon C."/>
            <person name="Castanera R."/>
            <person name="Culley D."/>
            <person name="Daum C."/>
            <person name="Ezra D."/>
            <person name="Gonzalez J."/>
            <person name="Henrissat B."/>
            <person name="Kuo A."/>
            <person name="Liang C."/>
            <person name="Lipzen A."/>
            <person name="Lutzoni F."/>
            <person name="Magnuson J."/>
            <person name="Mondo S."/>
            <person name="Nolan M."/>
            <person name="Ohm R."/>
            <person name="Pangilinan J."/>
            <person name="Park H.-J."/>
            <person name="Ramirez L."/>
            <person name="Alfaro M."/>
            <person name="Sun H."/>
            <person name="Tritt A."/>
            <person name="Yoshinaga Y."/>
            <person name="Zwiers L.-H."/>
            <person name="Turgeon B."/>
            <person name="Goodwin S."/>
            <person name="Spatafora J."/>
            <person name="Crous P."/>
            <person name="Grigoriev I."/>
        </authorList>
    </citation>
    <scope>NUCLEOTIDE SEQUENCE</scope>
    <source>
        <strain evidence="1">CBS 525.71</strain>
    </source>
</reference>
<sequence>MRFGGSRIPHVVLLCMGWFAGGMTERASWLLGNGPAQSIRVSISQLTASVLRLGTQAHPVHLYSFTDSCYAPTSFPAAVGAVAVACRPRKTCPWLDDLSEEWIPQQSTPPAECPMPAPPTPTAQSAPPKPRSRLPRLRHSSGSFSEIQVRSDLRPTKQRNALAERSHRDASTSPVASREVSQAVDPARDVSQCFTTDSQRSILYGTVAHNTVAISSAKANGYYETPEWKRRLVKGEGSEQKDLFGPTGLENIFAKPTSTPPKDEPHSKRKLGMLRGLAAIPSSPPPWPAAATDSELDRSLSQAESQVHHRQDSQQEESVADPDESLSAAQQEAARTVSGQIEFENEQFSPVFINTELEIGQTPNPALNLRGSELANRLRQIGSPPPGQHDSLREESSLNYSREDSSFARIQDDSLPEGLPAGTPDIADVGRFVELRRGGYSREGSFRRRPLSPSPERANRTSNQSIKLERAPTAQGTGRSSLSVQTAVKDGQPTASDSAIVDDEDDPKTPRRRANQLLSPDRARSSASPLKLFGAHDTFTSNRLIRRLSQLEYKPDSATSSSVQDSKAEAARPVQNKSRLTSVEEVSVVHSGISQATDARQPSPRRVSAFGQGQLNKYQFDADYSVLSSEQSDAQDDSAPEDSPTSDIAPPGSRPPFKFQLDESPTRRSSRTTRQPSRHISNPFRSASRSGPQFKRHVPPQKAEEQLDEHQDYADGKRGPTSPFKNPTPKRRRTINETFEESEINDSRTDAGLPPTQDSHAAIQAVLGQNQQVIDREIPANAADPDILARRHILRPRNPTPSQRRREEIEAEILEATEAFIQASPKLNTIREQLEPSMVSDESEEQDRAAAVANEVAMFTMKRQAMRNQNRKRSVTTQDFLDEALKIMNFIRTKGRPTSGLGDLEEASEFEMPEDVSEQPSTSLTFERPPSREGHRSAWRNPNKRDSDPSIITHLRKYEEKETDTFLNSSLNSVKISRSAVPEEIGVIVEKNDIRIADHRTRPFGPDDSEYDPNDARPQTGQSAGSSLGHTIATNISRRSDQVATLAPEAVAHLIPHQIAGMSFNCEKKIWVRQKSPSKEHQLPEEDHSSMNQSEEDPFNNIPDLSVSETKDSTTQTATPAHPQPTAETLLEDDEADDARPMTCASSVPSKASNNFAWSLTKTETRATSCSTQVPPRKRSAQKAPPPQTTYAIPESDEDDIEHEIQYFEGRNAATPNAPHARVRDITISFAEREVGDPERRHTEPPHHFGQPPRGFSGIPQTIKPTWSHANGTSTLPRTRPNQRPRFNEDGDLSILEELPSKNYRMELSMNVSAPVLGQGKQDGLLVAPASPVKGDVTFMLSDLPDFTLNQIDEFDHPDRVIVRHDGTRYSEILEDRYAQGTAELVKALQDIEPDEPYWEDLREVTLRGKNLASLHRLEELCYRLEELDVSNNKISQVEGIPYAMRRLQAQNNSLTGLTSWATLGNLQHLDISNNDIDSLDGLAELVHLRVLKVDNNKLKSLDSILHLDGLIELRAGGNDIDLVDFARSNLKSLTGLDLRKNRLLEVRNVHRLPQLQHLNLDDNELDEFPLSDMPSEPCKHLRSIRICRNGMTLLDVDGHFPRLESLYVDGNALTHVTGLEHLRRLRTFSAREQMLGTDSDAESCVGNLVRNTDVHNLYISLNPAYTLSITQHLMNLQRLELASMGLKELPDNFGQLTPNIRSINLNFNSLQDLRPLLNIKRLSELLLAGNKLERLRQNAMVLGKFPSLSKLDWRDNPVTLRFYASASENRIMSLRQNPDDEQLTDRFVLPRGDAEADEQHQSRLDYETRIRRRVTEMMLANLCRDLRELDGLPFDKARVLVKDDVWERLTALGVIRRKQPGKTNDDSY</sequence>
<accession>A0ACB6SCE0</accession>
<keyword evidence="2" id="KW-1185">Reference proteome</keyword>
<gene>
    <name evidence="1" type="ORF">BU25DRAFT_427919</name>
</gene>
<proteinExistence type="predicted"/>